<protein>
    <submittedName>
        <fullName evidence="1">Uncharacterized protein</fullName>
    </submittedName>
</protein>
<organism evidence="1">
    <name type="scientific">uncultured Caudovirales phage</name>
    <dbReference type="NCBI Taxonomy" id="2100421"/>
    <lineage>
        <taxon>Viruses</taxon>
        <taxon>Duplodnaviria</taxon>
        <taxon>Heunggongvirae</taxon>
        <taxon>Uroviricota</taxon>
        <taxon>Caudoviricetes</taxon>
        <taxon>Peduoviridae</taxon>
        <taxon>Maltschvirus</taxon>
        <taxon>Maltschvirus maltsch</taxon>
    </lineage>
</organism>
<accession>A0A6J5RLK3</accession>
<proteinExistence type="predicted"/>
<name>A0A6J5RLK3_9CAUD</name>
<reference evidence="1" key="1">
    <citation type="submission" date="2020-05" db="EMBL/GenBank/DDBJ databases">
        <authorList>
            <person name="Chiriac C."/>
            <person name="Salcher M."/>
            <person name="Ghai R."/>
            <person name="Kavagutti S V."/>
        </authorList>
    </citation>
    <scope>NUCLEOTIDE SEQUENCE</scope>
</reference>
<dbReference type="EMBL" id="LR797252">
    <property type="protein sequence ID" value="CAB4196942.1"/>
    <property type="molecule type" value="Genomic_DNA"/>
</dbReference>
<sequence>MVGLMEDKIIKIEKMLTYLCENGAISLNSCRNIGNRFFQIKEMISLNLPKEDYREHHEYTISFKEKSLNMYAYDESAHNGDHYNCYARDIDFSNILSIFDALTVLCRKKMEDELKKESINRAIDEKMKVMFG</sequence>
<evidence type="ECO:0000313" key="1">
    <source>
        <dbReference type="EMBL" id="CAB4196942.1"/>
    </source>
</evidence>
<gene>
    <name evidence="1" type="ORF">UFOVP1290_462</name>
</gene>